<dbReference type="Proteomes" id="UP000237105">
    <property type="component" value="Unassembled WGS sequence"/>
</dbReference>
<sequence>MKRNRENGHRLPQEPNSEKGKKPVVNFSFDDEENEMTALTLGSLATRAPPPPPPPPPPPLPLPPLNLYDHVPQTHLAALLNSTPPVPPQEQPHCYQPQLSGADYTNQLHHQFPFRPFDPLLFSLPSPPSSSSSSSLVLNDVQFQPPPASTAGPSNHRQQPRGRQKSIQSPKLGEKDPHVPALFPWATTQRARVHSKDYLLKNGITEIRGNVECKRCQARYEMGFDLETEFKKLYSFIEESKMVMHDRAPACWSNPVYPNCKVCQQESSVRPIIEKKRSINWLFLLLGQLLGYCTLGQLKYFCKHTKNHRTGAKDRVLYLTYMELCSQVDPNGPFDPLER</sequence>
<feature type="region of interest" description="Disordered" evidence="1">
    <location>
        <begin position="80"/>
        <end position="100"/>
    </location>
</feature>
<evidence type="ECO:0000256" key="1">
    <source>
        <dbReference type="SAM" id="MobiDB-lite"/>
    </source>
</evidence>
<dbReference type="PANTHER" id="PTHR34272:SF1">
    <property type="entry name" value="EXPRESSED PROTEIN"/>
    <property type="match status" value="1"/>
</dbReference>
<name>A0A2P5CLD6_PARAD</name>
<proteinExistence type="predicted"/>
<feature type="domain" description="DUF7086" evidence="2">
    <location>
        <begin position="197"/>
        <end position="328"/>
    </location>
</feature>
<organism evidence="3 4">
    <name type="scientific">Parasponia andersonii</name>
    <name type="common">Sponia andersonii</name>
    <dbReference type="NCBI Taxonomy" id="3476"/>
    <lineage>
        <taxon>Eukaryota</taxon>
        <taxon>Viridiplantae</taxon>
        <taxon>Streptophyta</taxon>
        <taxon>Embryophyta</taxon>
        <taxon>Tracheophyta</taxon>
        <taxon>Spermatophyta</taxon>
        <taxon>Magnoliopsida</taxon>
        <taxon>eudicotyledons</taxon>
        <taxon>Gunneridae</taxon>
        <taxon>Pentapetalae</taxon>
        <taxon>rosids</taxon>
        <taxon>fabids</taxon>
        <taxon>Rosales</taxon>
        <taxon>Cannabaceae</taxon>
        <taxon>Parasponia</taxon>
    </lineage>
</organism>
<feature type="region of interest" description="Disordered" evidence="1">
    <location>
        <begin position="125"/>
        <end position="179"/>
    </location>
</feature>
<dbReference type="EMBL" id="JXTB01000118">
    <property type="protein sequence ID" value="PON61851.1"/>
    <property type="molecule type" value="Genomic_DNA"/>
</dbReference>
<dbReference type="STRING" id="3476.A0A2P5CLD6"/>
<dbReference type="OrthoDB" id="1900495at2759"/>
<comment type="caution">
    <text evidence="3">The sequence shown here is derived from an EMBL/GenBank/DDBJ whole genome shotgun (WGS) entry which is preliminary data.</text>
</comment>
<protein>
    <recommendedName>
        <fullName evidence="2">DUF7086 domain-containing protein</fullName>
    </recommendedName>
</protein>
<dbReference type="AlphaFoldDB" id="A0A2P5CLD6"/>
<dbReference type="InterPro" id="IPR055513">
    <property type="entry name" value="DUF7086"/>
</dbReference>
<keyword evidence="4" id="KW-1185">Reference proteome</keyword>
<evidence type="ECO:0000313" key="3">
    <source>
        <dbReference type="EMBL" id="PON61851.1"/>
    </source>
</evidence>
<evidence type="ECO:0000259" key="2">
    <source>
        <dbReference type="Pfam" id="PF23324"/>
    </source>
</evidence>
<feature type="compositionally biased region" description="Basic and acidic residues" evidence="1">
    <location>
        <begin position="1"/>
        <end position="21"/>
    </location>
</feature>
<feature type="compositionally biased region" description="Low complexity" evidence="1">
    <location>
        <begin position="125"/>
        <end position="136"/>
    </location>
</feature>
<feature type="region of interest" description="Disordered" evidence="1">
    <location>
        <begin position="1"/>
        <end position="68"/>
    </location>
</feature>
<dbReference type="PANTHER" id="PTHR34272">
    <property type="entry name" value="EXPRESSED PROTEIN"/>
    <property type="match status" value="1"/>
</dbReference>
<reference evidence="4" key="1">
    <citation type="submission" date="2016-06" db="EMBL/GenBank/DDBJ databases">
        <title>Parallel loss of symbiosis genes in relatives of nitrogen-fixing non-legume Parasponia.</title>
        <authorList>
            <person name="Van Velzen R."/>
            <person name="Holmer R."/>
            <person name="Bu F."/>
            <person name="Rutten L."/>
            <person name="Van Zeijl A."/>
            <person name="Liu W."/>
            <person name="Santuari L."/>
            <person name="Cao Q."/>
            <person name="Sharma T."/>
            <person name="Shen D."/>
            <person name="Roswanjaya Y."/>
            <person name="Wardhani T."/>
            <person name="Kalhor M.S."/>
            <person name="Jansen J."/>
            <person name="Van den Hoogen J."/>
            <person name="Gungor B."/>
            <person name="Hartog M."/>
            <person name="Hontelez J."/>
            <person name="Verver J."/>
            <person name="Yang W.-C."/>
            <person name="Schijlen E."/>
            <person name="Repin R."/>
            <person name="Schilthuizen M."/>
            <person name="Schranz E."/>
            <person name="Heidstra R."/>
            <person name="Miyata K."/>
            <person name="Fedorova E."/>
            <person name="Kohlen W."/>
            <person name="Bisseling T."/>
            <person name="Smit S."/>
            <person name="Geurts R."/>
        </authorList>
    </citation>
    <scope>NUCLEOTIDE SEQUENCE [LARGE SCALE GENOMIC DNA]</scope>
    <source>
        <strain evidence="4">cv. WU1-14</strain>
    </source>
</reference>
<dbReference type="Pfam" id="PF23324">
    <property type="entry name" value="DUF7086"/>
    <property type="match status" value="1"/>
</dbReference>
<gene>
    <name evidence="3" type="ORF">PanWU01x14_142690</name>
</gene>
<accession>A0A2P5CLD6</accession>
<feature type="compositionally biased region" description="Pro residues" evidence="1">
    <location>
        <begin position="48"/>
        <end position="64"/>
    </location>
</feature>
<evidence type="ECO:0000313" key="4">
    <source>
        <dbReference type="Proteomes" id="UP000237105"/>
    </source>
</evidence>